<evidence type="ECO:0000313" key="1">
    <source>
        <dbReference type="EMBL" id="OAT17851.1"/>
    </source>
</evidence>
<dbReference type="EMBL" id="LXEP01000034">
    <property type="protein sequence ID" value="OAT17851.1"/>
    <property type="molecule type" value="Genomic_DNA"/>
</dbReference>
<protein>
    <submittedName>
        <fullName evidence="1">Uncharacterized protein</fullName>
    </submittedName>
</protein>
<gene>
    <name evidence="1" type="ORF">M977_03857</name>
</gene>
<accession>A0A1B7HQD9</accession>
<dbReference type="AlphaFoldDB" id="A0A1B7HQD9"/>
<reference evidence="1 2" key="1">
    <citation type="submission" date="2016-04" db="EMBL/GenBank/DDBJ databases">
        <title>ATOL: Assembling a taxonomically balanced genome-scale reconstruction of the evolutionary history of the Enterobacteriaceae.</title>
        <authorList>
            <person name="Plunkett G.III."/>
            <person name="Neeno-Eckwall E.C."/>
            <person name="Glasner J.D."/>
            <person name="Perna N.T."/>
        </authorList>
    </citation>
    <scope>NUCLEOTIDE SEQUENCE [LARGE SCALE GENOMIC DNA]</scope>
    <source>
        <strain evidence="1 2">ATCC 51604</strain>
    </source>
</reference>
<sequence>MFQMADMMHDHVVHCIPERFLANSVLLISVKQELLIKNQVVTRDSLKMALVNKMKREPNVILADLYKQIIGYYS</sequence>
<dbReference type="Proteomes" id="UP000078504">
    <property type="component" value="Unassembled WGS sequence"/>
</dbReference>
<dbReference type="RefSeq" id="WP_064518156.1">
    <property type="nucleotide sequence ID" value="NZ_LXEP01000034.1"/>
</dbReference>
<dbReference type="PATRIC" id="fig|1354253.4.peg.3938"/>
<name>A0A1B7HQD9_9ENTR</name>
<evidence type="ECO:0000313" key="2">
    <source>
        <dbReference type="Proteomes" id="UP000078504"/>
    </source>
</evidence>
<organism evidence="1 2">
    <name type="scientific">Buttiauxella gaviniae ATCC 51604</name>
    <dbReference type="NCBI Taxonomy" id="1354253"/>
    <lineage>
        <taxon>Bacteria</taxon>
        <taxon>Pseudomonadati</taxon>
        <taxon>Pseudomonadota</taxon>
        <taxon>Gammaproteobacteria</taxon>
        <taxon>Enterobacterales</taxon>
        <taxon>Enterobacteriaceae</taxon>
        <taxon>Buttiauxella</taxon>
    </lineage>
</organism>
<proteinExistence type="predicted"/>
<comment type="caution">
    <text evidence="1">The sequence shown here is derived from an EMBL/GenBank/DDBJ whole genome shotgun (WGS) entry which is preliminary data.</text>
</comment>